<accession>A0A9N9GTB9</accession>
<name>A0A9N9GTB9_9GLOM</name>
<evidence type="ECO:0000313" key="2">
    <source>
        <dbReference type="Proteomes" id="UP000789706"/>
    </source>
</evidence>
<proteinExistence type="predicted"/>
<protein>
    <submittedName>
        <fullName evidence="1">2170_t:CDS:1</fullName>
    </submittedName>
</protein>
<gene>
    <name evidence="1" type="ORF">DEBURN_LOCUS10665</name>
</gene>
<dbReference type="EMBL" id="CAJVPK010003534">
    <property type="protein sequence ID" value="CAG8628335.1"/>
    <property type="molecule type" value="Genomic_DNA"/>
</dbReference>
<keyword evidence="2" id="KW-1185">Reference proteome</keyword>
<dbReference type="Proteomes" id="UP000789706">
    <property type="component" value="Unassembled WGS sequence"/>
</dbReference>
<dbReference type="OrthoDB" id="2438791at2759"/>
<evidence type="ECO:0000313" key="1">
    <source>
        <dbReference type="EMBL" id="CAG8628335.1"/>
    </source>
</evidence>
<organism evidence="1 2">
    <name type="scientific">Diversispora eburnea</name>
    <dbReference type="NCBI Taxonomy" id="1213867"/>
    <lineage>
        <taxon>Eukaryota</taxon>
        <taxon>Fungi</taxon>
        <taxon>Fungi incertae sedis</taxon>
        <taxon>Mucoromycota</taxon>
        <taxon>Glomeromycotina</taxon>
        <taxon>Glomeromycetes</taxon>
        <taxon>Diversisporales</taxon>
        <taxon>Diversisporaceae</taxon>
        <taxon>Diversispora</taxon>
    </lineage>
</organism>
<comment type="caution">
    <text evidence="1">The sequence shown here is derived from an EMBL/GenBank/DDBJ whole genome shotgun (WGS) entry which is preliminary data.</text>
</comment>
<reference evidence="1" key="1">
    <citation type="submission" date="2021-06" db="EMBL/GenBank/DDBJ databases">
        <authorList>
            <person name="Kallberg Y."/>
            <person name="Tangrot J."/>
            <person name="Rosling A."/>
        </authorList>
    </citation>
    <scope>NUCLEOTIDE SEQUENCE</scope>
    <source>
        <strain evidence="1">AZ414A</strain>
    </source>
</reference>
<dbReference type="AlphaFoldDB" id="A0A9N9GTB9"/>
<feature type="non-terminal residue" evidence="1">
    <location>
        <position position="1"/>
    </location>
</feature>
<sequence>MVLNVGEISYPHTVTDNGNNVKSAVTRLEKDWIPCAAHTLQLLITKELKIIDPLITK</sequence>